<dbReference type="EMBL" id="MHTH01000007">
    <property type="protein sequence ID" value="OHA58744.1"/>
    <property type="molecule type" value="Genomic_DNA"/>
</dbReference>
<dbReference type="Pfam" id="PF08241">
    <property type="entry name" value="Methyltransf_11"/>
    <property type="match status" value="1"/>
</dbReference>
<dbReference type="Gene3D" id="3.40.50.150">
    <property type="entry name" value="Vaccinia Virus protein VP39"/>
    <property type="match status" value="1"/>
</dbReference>
<dbReference type="PANTHER" id="PTHR42912:SF80">
    <property type="entry name" value="METHYLTRANSFERASE DOMAIN-CONTAINING PROTEIN"/>
    <property type="match status" value="1"/>
</dbReference>
<evidence type="ECO:0000313" key="4">
    <source>
        <dbReference type="Proteomes" id="UP000176222"/>
    </source>
</evidence>
<organism evidence="3 4">
    <name type="scientific">Candidatus Vogelbacteria bacterium RIFOXYB1_FULL_42_16</name>
    <dbReference type="NCBI Taxonomy" id="1802436"/>
    <lineage>
        <taxon>Bacteria</taxon>
        <taxon>Candidatus Vogeliibacteriota</taxon>
    </lineage>
</organism>
<dbReference type="InterPro" id="IPR029063">
    <property type="entry name" value="SAM-dependent_MTases_sf"/>
</dbReference>
<dbReference type="STRING" id="1802436.A2370_02130"/>
<gene>
    <name evidence="3" type="ORF">A2370_02130</name>
</gene>
<accession>A0A1G2QDV9</accession>
<comment type="caution">
    <text evidence="3">The sequence shown here is derived from an EMBL/GenBank/DDBJ whole genome shotgun (WGS) entry which is preliminary data.</text>
</comment>
<evidence type="ECO:0000256" key="1">
    <source>
        <dbReference type="SAM" id="MobiDB-lite"/>
    </source>
</evidence>
<reference evidence="3 4" key="1">
    <citation type="journal article" date="2016" name="Nat. Commun.">
        <title>Thousands of microbial genomes shed light on interconnected biogeochemical processes in an aquifer system.</title>
        <authorList>
            <person name="Anantharaman K."/>
            <person name="Brown C.T."/>
            <person name="Hug L.A."/>
            <person name="Sharon I."/>
            <person name="Castelle C.J."/>
            <person name="Probst A.J."/>
            <person name="Thomas B.C."/>
            <person name="Singh A."/>
            <person name="Wilkins M.J."/>
            <person name="Karaoz U."/>
            <person name="Brodie E.L."/>
            <person name="Williams K.H."/>
            <person name="Hubbard S.S."/>
            <person name="Banfield J.F."/>
        </authorList>
    </citation>
    <scope>NUCLEOTIDE SEQUENCE [LARGE SCALE GENOMIC DNA]</scope>
</reference>
<dbReference type="InterPro" id="IPR013216">
    <property type="entry name" value="Methyltransf_11"/>
</dbReference>
<feature type="region of interest" description="Disordered" evidence="1">
    <location>
        <begin position="1"/>
        <end position="22"/>
    </location>
</feature>
<dbReference type="SUPFAM" id="SSF53335">
    <property type="entry name" value="S-adenosyl-L-methionine-dependent methyltransferases"/>
    <property type="match status" value="1"/>
</dbReference>
<dbReference type="CDD" id="cd02440">
    <property type="entry name" value="AdoMet_MTases"/>
    <property type="match status" value="1"/>
</dbReference>
<proteinExistence type="predicted"/>
<feature type="domain" description="Methyltransferase type 11" evidence="2">
    <location>
        <begin position="63"/>
        <end position="156"/>
    </location>
</feature>
<dbReference type="Proteomes" id="UP000176222">
    <property type="component" value="Unassembled WGS sequence"/>
</dbReference>
<dbReference type="AlphaFoldDB" id="A0A1G2QDV9"/>
<sequence>MEQDQTKKQLSSQKERWGGRASDWDEEIKKADHYANFENGYQRFLDLEKELLKKLSDLEAGIDLGCGTGVTSKVLAEKVKTIYLLDLSSEMLKEAKKKVPKSIILESSVSSIPLSDNSVDVAISRGVVVSHLPKELVEDFFTEMARIVRAGGLILFDFINRLDTVDFKMESNKNVFSREQIKLELEKRGFENMNFDGEENYRVIRVWATKK</sequence>
<evidence type="ECO:0000259" key="2">
    <source>
        <dbReference type="Pfam" id="PF08241"/>
    </source>
</evidence>
<dbReference type="GO" id="GO:0008757">
    <property type="term" value="F:S-adenosylmethionine-dependent methyltransferase activity"/>
    <property type="evidence" value="ECO:0007669"/>
    <property type="project" value="InterPro"/>
</dbReference>
<protein>
    <recommendedName>
        <fullName evidence="2">Methyltransferase type 11 domain-containing protein</fullName>
    </recommendedName>
</protein>
<dbReference type="InterPro" id="IPR050508">
    <property type="entry name" value="Methyltransf_Superfamily"/>
</dbReference>
<name>A0A1G2QDV9_9BACT</name>
<dbReference type="PANTHER" id="PTHR42912">
    <property type="entry name" value="METHYLTRANSFERASE"/>
    <property type="match status" value="1"/>
</dbReference>
<evidence type="ECO:0000313" key="3">
    <source>
        <dbReference type="EMBL" id="OHA58744.1"/>
    </source>
</evidence>
<feature type="compositionally biased region" description="Basic and acidic residues" evidence="1">
    <location>
        <begin position="1"/>
        <end position="18"/>
    </location>
</feature>